<organism evidence="2 3">
    <name type="scientific">Ananas comosus</name>
    <name type="common">Pineapple</name>
    <name type="synonym">Ananas ananas</name>
    <dbReference type="NCBI Taxonomy" id="4615"/>
    <lineage>
        <taxon>Eukaryota</taxon>
        <taxon>Viridiplantae</taxon>
        <taxon>Streptophyta</taxon>
        <taxon>Embryophyta</taxon>
        <taxon>Tracheophyta</taxon>
        <taxon>Spermatophyta</taxon>
        <taxon>Magnoliopsida</taxon>
        <taxon>Liliopsida</taxon>
        <taxon>Poales</taxon>
        <taxon>Bromeliaceae</taxon>
        <taxon>Bromelioideae</taxon>
        <taxon>Ananas</taxon>
    </lineage>
</organism>
<dbReference type="RefSeq" id="XP_020109916.1">
    <property type="nucleotide sequence ID" value="XM_020254327.1"/>
</dbReference>
<feature type="region of interest" description="Disordered" evidence="1">
    <location>
        <begin position="66"/>
        <end position="193"/>
    </location>
</feature>
<keyword evidence="2" id="KW-1185">Reference proteome</keyword>
<sequence length="242" mass="24741">MEPYRSLEELGQHDGGRTAGAPAAGGFRRCREAKGCISRRREAAATAGIDALVTQPEGGICLFRLTGSSGGGGAGGGRVRPARRSRCSRRTVAEGSGGDAGPNRAHTGSPRAPKVAATKAATGGRSGRRRHVAGGRGRSAHHVSGGGDARWSRRPSLGRSRLGGRRKGERRPAVSGAAAMARGGTPEVTGGRRDRWGTAVARGGRDHPGSTWVTAAGRREFGQLRRGTGTAEAGGDRAGKGV</sequence>
<feature type="compositionally biased region" description="Basic and acidic residues" evidence="1">
    <location>
        <begin position="1"/>
        <end position="16"/>
    </location>
</feature>
<dbReference type="Proteomes" id="UP000515123">
    <property type="component" value="Linkage group 19"/>
</dbReference>
<dbReference type="AlphaFoldDB" id="A0A6P5GMI9"/>
<dbReference type="GeneID" id="109725226"/>
<evidence type="ECO:0000313" key="2">
    <source>
        <dbReference type="Proteomes" id="UP000515123"/>
    </source>
</evidence>
<reference evidence="2" key="1">
    <citation type="journal article" date="2015" name="Nat. Genet.">
        <title>The pineapple genome and the evolution of CAM photosynthesis.</title>
        <authorList>
            <person name="Ming R."/>
            <person name="VanBuren R."/>
            <person name="Wai C.M."/>
            <person name="Tang H."/>
            <person name="Schatz M.C."/>
            <person name="Bowers J.E."/>
            <person name="Lyons E."/>
            <person name="Wang M.L."/>
            <person name="Chen J."/>
            <person name="Biggers E."/>
            <person name="Zhang J."/>
            <person name="Huang L."/>
            <person name="Zhang L."/>
            <person name="Miao W."/>
            <person name="Zhang J."/>
            <person name="Ye Z."/>
            <person name="Miao C."/>
            <person name="Lin Z."/>
            <person name="Wang H."/>
            <person name="Zhou H."/>
            <person name="Yim W.C."/>
            <person name="Priest H.D."/>
            <person name="Zheng C."/>
            <person name="Woodhouse M."/>
            <person name="Edger P.P."/>
            <person name="Guyot R."/>
            <person name="Guo H.B."/>
            <person name="Guo H."/>
            <person name="Zheng G."/>
            <person name="Singh R."/>
            <person name="Sharma A."/>
            <person name="Min X."/>
            <person name="Zheng Y."/>
            <person name="Lee H."/>
            <person name="Gurtowski J."/>
            <person name="Sedlazeck F.J."/>
            <person name="Harkess A."/>
            <person name="McKain M.R."/>
            <person name="Liao Z."/>
            <person name="Fang J."/>
            <person name="Liu J."/>
            <person name="Zhang X."/>
            <person name="Zhang Q."/>
            <person name="Hu W."/>
            <person name="Qin Y."/>
            <person name="Wang K."/>
            <person name="Chen L.Y."/>
            <person name="Shirley N."/>
            <person name="Lin Y.R."/>
            <person name="Liu L.Y."/>
            <person name="Hernandez A.G."/>
            <person name="Wright C.L."/>
            <person name="Bulone V."/>
            <person name="Tuskan G.A."/>
            <person name="Heath K."/>
            <person name="Zee F."/>
            <person name="Moore P.H."/>
            <person name="Sunkar R."/>
            <person name="Leebens-Mack J.H."/>
            <person name="Mockler T."/>
            <person name="Bennetzen J.L."/>
            <person name="Freeling M."/>
            <person name="Sankoff D."/>
            <person name="Paterson A.H."/>
            <person name="Zhu X."/>
            <person name="Yang X."/>
            <person name="Smith J.A."/>
            <person name="Cushman J.C."/>
            <person name="Paull R.E."/>
            <person name="Yu Q."/>
        </authorList>
    </citation>
    <scope>NUCLEOTIDE SEQUENCE [LARGE SCALE GENOMIC DNA]</scope>
    <source>
        <strain evidence="2">cv. F153</strain>
    </source>
</reference>
<feature type="compositionally biased region" description="Basic residues" evidence="1">
    <location>
        <begin position="126"/>
        <end position="141"/>
    </location>
</feature>
<protein>
    <submittedName>
        <fullName evidence="3">rRNA 2'-O-methyltransferase fibrillarin-like</fullName>
    </submittedName>
</protein>
<feature type="region of interest" description="Disordered" evidence="1">
    <location>
        <begin position="1"/>
        <end position="25"/>
    </location>
</feature>
<accession>A0A6P5GMI9</accession>
<gene>
    <name evidence="3" type="primary">LOC109725226</name>
</gene>
<evidence type="ECO:0000313" key="3">
    <source>
        <dbReference type="RefSeq" id="XP_020109916.1"/>
    </source>
</evidence>
<proteinExistence type="predicted"/>
<feature type="compositionally biased region" description="Gly residues" evidence="1">
    <location>
        <begin position="68"/>
        <end position="78"/>
    </location>
</feature>
<name>A0A6P5GMI9_ANACO</name>
<reference evidence="3" key="2">
    <citation type="submission" date="2025-08" db="UniProtKB">
        <authorList>
            <consortium name="RefSeq"/>
        </authorList>
    </citation>
    <scope>IDENTIFICATION</scope>
    <source>
        <tissue evidence="3">Leaf</tissue>
    </source>
</reference>
<feature type="compositionally biased region" description="Basic residues" evidence="1">
    <location>
        <begin position="80"/>
        <end position="89"/>
    </location>
</feature>
<evidence type="ECO:0000256" key="1">
    <source>
        <dbReference type="SAM" id="MobiDB-lite"/>
    </source>
</evidence>